<evidence type="ECO:0000256" key="3">
    <source>
        <dbReference type="ARBA" id="ARBA00022448"/>
    </source>
</evidence>
<evidence type="ECO:0000256" key="24">
    <source>
        <dbReference type="ARBA" id="ARBA00046376"/>
    </source>
</evidence>
<evidence type="ECO:0000256" key="26">
    <source>
        <dbReference type="SAM" id="Phobius"/>
    </source>
</evidence>
<dbReference type="InterPro" id="IPR011701">
    <property type="entry name" value="MFS"/>
</dbReference>
<feature type="transmembrane region" description="Helical" evidence="26">
    <location>
        <begin position="111"/>
        <end position="132"/>
    </location>
</feature>
<evidence type="ECO:0000256" key="7">
    <source>
        <dbReference type="ARBA" id="ARBA00023228"/>
    </source>
</evidence>
<dbReference type="InterPro" id="IPR036259">
    <property type="entry name" value="MFS_trans_sf"/>
</dbReference>
<feature type="transmembrane region" description="Helical" evidence="26">
    <location>
        <begin position="243"/>
        <end position="264"/>
    </location>
</feature>
<dbReference type="AlphaFoldDB" id="A0A1X7VV15"/>
<feature type="transmembrane region" description="Helical" evidence="26">
    <location>
        <begin position="58"/>
        <end position="79"/>
    </location>
</feature>
<dbReference type="Pfam" id="PF07690">
    <property type="entry name" value="MFS_1"/>
    <property type="match status" value="1"/>
</dbReference>
<dbReference type="EnsemblMetazoa" id="Aqu2.1.43709_001">
    <property type="protein sequence ID" value="Aqu2.1.43709_001"/>
    <property type="gene ID" value="Aqu2.1.43709"/>
</dbReference>
<evidence type="ECO:0000256" key="21">
    <source>
        <dbReference type="ARBA" id="ARBA00044985"/>
    </source>
</evidence>
<dbReference type="eggNOG" id="KOG4686">
    <property type="taxonomic scope" value="Eukaryota"/>
</dbReference>
<sequence length="463" mass="51327">MEGDGESSSWCHHWSYRYIFLFFISSIRLMSNYCLEMPSGLEDTIIKVMGVTTAEYDLLFSVSAWPNVFLCLIGGIIIDKLVGLRLGLLVFVTSVLVGQTIWGVGGLIDNYFIMLVGRFFIGAGNELTVVICHAYKALWFKEDLPIAFSIDIAFGRIGGTLALIFPQMIYESLTTTFVSRTVRLSATLFITAAGCILVGVSFSIIVVIMDYRRETTSKKTKERPCSGSRSITLKSLKQFSFSLWLILLYNLTALPILYAFVSIAQDFYIKKYGLSIGAANTANSLQFGATVILIPIVGILVSKTGYFIYWLLFSIVPSVLAYLIFMFSYGQSFIPYVTGILNSLSYTMTGPSYPALLAMIIDKEYITTVYGISQGSFNTSLAIMMFVTGMIVDDCGYFTLQACYVALTSFGSIALFLVFLIDITVSEKPKLNVPGPWLTCENDETSSEPLFNQAPQQEASKVY</sequence>
<evidence type="ECO:0000256" key="18">
    <source>
        <dbReference type="ARBA" id="ARBA00044912"/>
    </source>
</evidence>
<comment type="function">
    <text evidence="23">Lysosomal dipeptide uniporter that selectively exports lysine, arginine or histidine-containing dipeptides with a net positive charge from the lysosome lumen into the cytosol. Could play a role in a specific type of protein O-glycosylation indirectly regulating macrophages migration and tissue invasion. Also essential for liver homeostasis.</text>
</comment>
<evidence type="ECO:0000256" key="17">
    <source>
        <dbReference type="ARBA" id="ARBA00044903"/>
    </source>
</evidence>
<dbReference type="InterPro" id="IPR052187">
    <property type="entry name" value="MFSD1"/>
</dbReference>
<evidence type="ECO:0000256" key="16">
    <source>
        <dbReference type="ARBA" id="ARBA00044900"/>
    </source>
</evidence>
<comment type="catalytic activity">
    <reaction evidence="13">
        <text>L-alpha-aminoacyl-L-lysine(out) = L-alpha-aminoacyl-L-lysine(in)</text>
        <dbReference type="Rhea" id="RHEA:79383"/>
        <dbReference type="ChEBI" id="CHEBI:229966"/>
    </reaction>
</comment>
<dbReference type="OrthoDB" id="424834at2759"/>
<keyword evidence="6 26" id="KW-0472">Membrane</keyword>
<comment type="catalytic activity">
    <reaction evidence="18">
        <text>L-histidyl-L-alpha-amino acid(out) = L-histidyl-L-alpha-amino acid(in)</text>
        <dbReference type="Rhea" id="RHEA:79379"/>
        <dbReference type="ChEBI" id="CHEBI:229964"/>
    </reaction>
</comment>
<feature type="transmembrane region" description="Helical" evidence="26">
    <location>
        <begin position="308"/>
        <end position="327"/>
    </location>
</feature>
<feature type="transmembrane region" description="Helical" evidence="26">
    <location>
        <begin position="333"/>
        <end position="357"/>
    </location>
</feature>
<comment type="catalytic activity">
    <reaction evidence="11">
        <text>L-alpha-aminoacyl-L-histidine(out) = L-alpha-aminoacyl-L-histidine(in)</text>
        <dbReference type="Rhea" id="RHEA:79375"/>
        <dbReference type="ChEBI" id="CHEBI:229967"/>
    </reaction>
</comment>
<comment type="catalytic activity">
    <reaction evidence="17">
        <text>L-arginyl-glycine(out) = L-arginyl-glycine(in)</text>
        <dbReference type="Rhea" id="RHEA:79391"/>
        <dbReference type="ChEBI" id="CHEBI:229955"/>
    </reaction>
</comment>
<feature type="transmembrane region" description="Helical" evidence="26">
    <location>
        <begin position="86"/>
        <end position="105"/>
    </location>
</feature>
<comment type="catalytic activity">
    <reaction evidence="15">
        <text>L-arginyl-L-alpha-amino acid(out) = L-arginyl-L-alpha-amino acid(in)</text>
        <dbReference type="Rhea" id="RHEA:79371"/>
        <dbReference type="ChEBI" id="CHEBI:84315"/>
    </reaction>
</comment>
<feature type="compositionally biased region" description="Polar residues" evidence="25">
    <location>
        <begin position="447"/>
        <end position="463"/>
    </location>
</feature>
<protein>
    <recommendedName>
        <fullName evidence="21">Lysosomal dipeptide transporter MFSD1</fullName>
    </recommendedName>
    <alternativeName>
        <fullName evidence="22">Major facilitator superfamily domain-containing protein 1</fullName>
    </alternativeName>
</protein>
<comment type="catalytic activity">
    <reaction evidence="16">
        <text>L-lysyl-L-lysine(out) = L-lysyl-L-lysine(in)</text>
        <dbReference type="Rhea" id="RHEA:79403"/>
        <dbReference type="ChEBI" id="CHEBI:229956"/>
    </reaction>
</comment>
<comment type="catalytic activity">
    <reaction evidence="19">
        <text>L-alanyl-L-lysine(out) = L-alanyl-L-lysine(in)</text>
        <dbReference type="Rhea" id="RHEA:79415"/>
        <dbReference type="ChEBI" id="CHEBI:192470"/>
    </reaction>
</comment>
<feature type="transmembrane region" description="Helical" evidence="26">
    <location>
        <begin position="284"/>
        <end position="301"/>
    </location>
</feature>
<feature type="transmembrane region" description="Helical" evidence="26">
    <location>
        <begin position="144"/>
        <end position="165"/>
    </location>
</feature>
<comment type="catalytic activity">
    <reaction evidence="14">
        <text>L-aspartyl-L-lysine(out) = L-aspartyl-L-lysine(in)</text>
        <dbReference type="Rhea" id="RHEA:79411"/>
        <dbReference type="ChEBI" id="CHEBI:229953"/>
    </reaction>
</comment>
<dbReference type="GO" id="GO:0022857">
    <property type="term" value="F:transmembrane transporter activity"/>
    <property type="evidence" value="ECO:0007669"/>
    <property type="project" value="InterPro"/>
</dbReference>
<dbReference type="SUPFAM" id="SSF103473">
    <property type="entry name" value="MFS general substrate transporter"/>
    <property type="match status" value="1"/>
</dbReference>
<reference evidence="27" key="1">
    <citation type="submission" date="2017-05" db="UniProtKB">
        <authorList>
            <consortium name="EnsemblMetazoa"/>
        </authorList>
    </citation>
    <scope>IDENTIFICATION</scope>
</reference>
<comment type="catalytic activity">
    <reaction evidence="9">
        <text>L-histidyl-glycine(out) = L-histidyl-glycine(in)</text>
        <dbReference type="Rhea" id="RHEA:79395"/>
        <dbReference type="ChEBI" id="CHEBI:229957"/>
    </reaction>
</comment>
<evidence type="ECO:0000256" key="12">
    <source>
        <dbReference type="ARBA" id="ARBA00044891"/>
    </source>
</evidence>
<evidence type="ECO:0000256" key="5">
    <source>
        <dbReference type="ARBA" id="ARBA00022989"/>
    </source>
</evidence>
<comment type="subcellular location">
    <subcellularLocation>
        <location evidence="1">Lysosome membrane</location>
        <topology evidence="1">Multi-pass membrane protein</topology>
    </subcellularLocation>
</comment>
<comment type="catalytic activity">
    <reaction evidence="12">
        <text>L-lysyl-L-alpha-amino acid(out) = L-lysyl-L-alpha-amino acid(in)</text>
        <dbReference type="Rhea" id="RHEA:79387"/>
        <dbReference type="ChEBI" id="CHEBI:229965"/>
    </reaction>
</comment>
<evidence type="ECO:0000256" key="25">
    <source>
        <dbReference type="SAM" id="MobiDB-lite"/>
    </source>
</evidence>
<feature type="transmembrane region" description="Helical" evidence="26">
    <location>
        <begin position="369"/>
        <end position="392"/>
    </location>
</feature>
<evidence type="ECO:0000256" key="13">
    <source>
        <dbReference type="ARBA" id="ARBA00044893"/>
    </source>
</evidence>
<evidence type="ECO:0000256" key="8">
    <source>
        <dbReference type="ARBA" id="ARBA00044876"/>
    </source>
</evidence>
<dbReference type="PANTHER" id="PTHR23512">
    <property type="entry name" value="MAJOR FACILITATOR SUPERFAMILY DOMAIN-CONTAINING PROTEIN 1"/>
    <property type="match status" value="1"/>
</dbReference>
<keyword evidence="3" id="KW-0813">Transport</keyword>
<evidence type="ECO:0000256" key="6">
    <source>
        <dbReference type="ARBA" id="ARBA00023136"/>
    </source>
</evidence>
<feature type="transmembrane region" description="Helical" evidence="26">
    <location>
        <begin position="185"/>
        <end position="209"/>
    </location>
</feature>
<proteinExistence type="inferred from homology"/>
<evidence type="ECO:0000256" key="9">
    <source>
        <dbReference type="ARBA" id="ARBA00044878"/>
    </source>
</evidence>
<accession>A0A1X7VV15</accession>
<evidence type="ECO:0000256" key="10">
    <source>
        <dbReference type="ARBA" id="ARBA00044881"/>
    </source>
</evidence>
<comment type="catalytic activity">
    <reaction evidence="8">
        <text>L-lysyl-L-alanine(out) = L-lysyl-L-alanine(in)</text>
        <dbReference type="Rhea" id="RHEA:79399"/>
        <dbReference type="ChEBI" id="CHEBI:229954"/>
    </reaction>
</comment>
<comment type="similarity">
    <text evidence="2">Belongs to the major facilitator superfamily.</text>
</comment>
<comment type="catalytic activity">
    <reaction evidence="10">
        <text>L-alpha-aminoacyl-L-arginine(out) = L-alpha-aminoacyl-L-arginine(in)</text>
        <dbReference type="Rhea" id="RHEA:79367"/>
        <dbReference type="ChEBI" id="CHEBI:229968"/>
    </reaction>
</comment>
<feature type="transmembrane region" description="Helical" evidence="26">
    <location>
        <begin position="18"/>
        <end position="38"/>
    </location>
</feature>
<dbReference type="GO" id="GO:0005765">
    <property type="term" value="C:lysosomal membrane"/>
    <property type="evidence" value="ECO:0007669"/>
    <property type="project" value="UniProtKB-SubCell"/>
</dbReference>
<evidence type="ECO:0000256" key="22">
    <source>
        <dbReference type="ARBA" id="ARBA00045018"/>
    </source>
</evidence>
<dbReference type="PANTHER" id="PTHR23512:SF3">
    <property type="entry name" value="MAJOR FACILITATOR SUPERFAMILY DOMAIN-CONTAINING PROTEIN 1"/>
    <property type="match status" value="1"/>
</dbReference>
<evidence type="ECO:0000256" key="2">
    <source>
        <dbReference type="ARBA" id="ARBA00008335"/>
    </source>
</evidence>
<keyword evidence="4 26" id="KW-0812">Transmembrane</keyword>
<keyword evidence="5 26" id="KW-1133">Transmembrane helix</keyword>
<evidence type="ECO:0000256" key="19">
    <source>
        <dbReference type="ARBA" id="ARBA00044919"/>
    </source>
</evidence>
<evidence type="ECO:0000256" key="4">
    <source>
        <dbReference type="ARBA" id="ARBA00022692"/>
    </source>
</evidence>
<evidence type="ECO:0000256" key="14">
    <source>
        <dbReference type="ARBA" id="ARBA00044898"/>
    </source>
</evidence>
<evidence type="ECO:0000256" key="23">
    <source>
        <dbReference type="ARBA" id="ARBA00045709"/>
    </source>
</evidence>
<name>A0A1X7VV15_AMPQE</name>
<evidence type="ECO:0000256" key="20">
    <source>
        <dbReference type="ARBA" id="ARBA00044924"/>
    </source>
</evidence>
<feature type="transmembrane region" description="Helical" evidence="26">
    <location>
        <begin position="398"/>
        <end position="421"/>
    </location>
</feature>
<evidence type="ECO:0000256" key="11">
    <source>
        <dbReference type="ARBA" id="ARBA00044884"/>
    </source>
</evidence>
<feature type="region of interest" description="Disordered" evidence="25">
    <location>
        <begin position="444"/>
        <end position="463"/>
    </location>
</feature>
<comment type="catalytic activity">
    <reaction evidence="20">
        <text>L-lysyl-glycine(out) = L-lysyl-glycine(in)</text>
        <dbReference type="Rhea" id="RHEA:79407"/>
        <dbReference type="ChEBI" id="CHEBI:191202"/>
    </reaction>
</comment>
<dbReference type="InParanoid" id="A0A1X7VV15"/>
<organism evidence="27">
    <name type="scientific">Amphimedon queenslandica</name>
    <name type="common">Sponge</name>
    <dbReference type="NCBI Taxonomy" id="400682"/>
    <lineage>
        <taxon>Eukaryota</taxon>
        <taxon>Metazoa</taxon>
        <taxon>Porifera</taxon>
        <taxon>Demospongiae</taxon>
        <taxon>Heteroscleromorpha</taxon>
        <taxon>Haplosclerida</taxon>
        <taxon>Niphatidae</taxon>
        <taxon>Amphimedon</taxon>
    </lineage>
</organism>
<evidence type="ECO:0000256" key="15">
    <source>
        <dbReference type="ARBA" id="ARBA00044899"/>
    </source>
</evidence>
<evidence type="ECO:0000256" key="1">
    <source>
        <dbReference type="ARBA" id="ARBA00004155"/>
    </source>
</evidence>
<evidence type="ECO:0000313" key="27">
    <source>
        <dbReference type="EnsemblMetazoa" id="Aqu2.1.43709_001"/>
    </source>
</evidence>
<keyword evidence="7" id="KW-0458">Lysosome</keyword>
<dbReference type="Gene3D" id="1.20.1250.20">
    <property type="entry name" value="MFS general substrate transporter like domains"/>
    <property type="match status" value="2"/>
</dbReference>
<comment type="subunit">
    <text evidence="24">Homodimer. Interacts with lysosomal protein GLMP (via lumenal domain); the interaction starts while both proteins are still in the endoplasmic reticulum and is required for stabilization of MFSD1 in lysosomes but has no direct effect on its targeting to lysosomes or transporter activity.</text>
</comment>